<reference evidence="1 2" key="1">
    <citation type="journal article" date="2016" name="Genome Biol. Evol.">
        <title>Gene Family Evolution Reflects Adaptation to Soil Environmental Stressors in the Genome of the Collembolan Orchesella cincta.</title>
        <authorList>
            <person name="Faddeeva-Vakhrusheva A."/>
            <person name="Derks M.F."/>
            <person name="Anvar S.Y."/>
            <person name="Agamennone V."/>
            <person name="Suring W."/>
            <person name="Smit S."/>
            <person name="van Straalen N.M."/>
            <person name="Roelofs D."/>
        </authorList>
    </citation>
    <scope>NUCLEOTIDE SEQUENCE [LARGE SCALE GENOMIC DNA]</scope>
    <source>
        <tissue evidence="1">Mixed pool</tissue>
    </source>
</reference>
<evidence type="ECO:0000313" key="2">
    <source>
        <dbReference type="Proteomes" id="UP000094527"/>
    </source>
</evidence>
<sequence length="130" mass="14846">MGGIFSSEPESKRHEVLLLKEAVQTFKIGKSQPYPIINCLYDGTKDRQKLCEIEIESNKKDGHQICLSEFLDDFTPQDFSNNVILLLLGGPQSSSEISVKTDFSERFVEKTTRSFSRAEIFHPREFVLKS</sequence>
<dbReference type="Proteomes" id="UP000094527">
    <property type="component" value="Unassembled WGS sequence"/>
</dbReference>
<name>A0A1D2MDK0_ORCCI</name>
<organism evidence="1 2">
    <name type="scientific">Orchesella cincta</name>
    <name type="common">Springtail</name>
    <name type="synonym">Podura cincta</name>
    <dbReference type="NCBI Taxonomy" id="48709"/>
    <lineage>
        <taxon>Eukaryota</taxon>
        <taxon>Metazoa</taxon>
        <taxon>Ecdysozoa</taxon>
        <taxon>Arthropoda</taxon>
        <taxon>Hexapoda</taxon>
        <taxon>Collembola</taxon>
        <taxon>Entomobryomorpha</taxon>
        <taxon>Entomobryoidea</taxon>
        <taxon>Orchesellidae</taxon>
        <taxon>Orchesellinae</taxon>
        <taxon>Orchesella</taxon>
    </lineage>
</organism>
<keyword evidence="2" id="KW-1185">Reference proteome</keyword>
<accession>A0A1D2MDK0</accession>
<dbReference type="AlphaFoldDB" id="A0A1D2MDK0"/>
<evidence type="ECO:0000313" key="1">
    <source>
        <dbReference type="EMBL" id="ODM91087.1"/>
    </source>
</evidence>
<protein>
    <submittedName>
        <fullName evidence="1">Uncharacterized protein</fullName>
    </submittedName>
</protein>
<proteinExistence type="predicted"/>
<comment type="caution">
    <text evidence="1">The sequence shown here is derived from an EMBL/GenBank/DDBJ whole genome shotgun (WGS) entry which is preliminary data.</text>
</comment>
<gene>
    <name evidence="1" type="ORF">Ocin01_15595</name>
</gene>
<dbReference type="EMBL" id="LJIJ01001675">
    <property type="protein sequence ID" value="ODM91087.1"/>
    <property type="molecule type" value="Genomic_DNA"/>
</dbReference>